<comment type="caution">
    <text evidence="1">The sequence shown here is derived from an EMBL/GenBank/DDBJ whole genome shotgun (WGS) entry which is preliminary data.</text>
</comment>
<gene>
    <name evidence="1" type="ORF">CH371_04980</name>
</gene>
<dbReference type="AlphaFoldDB" id="A0A2M9ZG33"/>
<evidence type="ECO:0000313" key="1">
    <source>
        <dbReference type="EMBL" id="PJZ67389.1"/>
    </source>
</evidence>
<name>A0A2M9ZG33_9LEPT</name>
<organism evidence="1 2">
    <name type="scientific">Leptospira wolffii</name>
    <dbReference type="NCBI Taxonomy" id="409998"/>
    <lineage>
        <taxon>Bacteria</taxon>
        <taxon>Pseudomonadati</taxon>
        <taxon>Spirochaetota</taxon>
        <taxon>Spirochaetia</taxon>
        <taxon>Leptospirales</taxon>
        <taxon>Leptospiraceae</taxon>
        <taxon>Leptospira</taxon>
    </lineage>
</organism>
<dbReference type="EMBL" id="NPDT01000001">
    <property type="protein sequence ID" value="PJZ67389.1"/>
    <property type="molecule type" value="Genomic_DNA"/>
</dbReference>
<reference evidence="1 2" key="1">
    <citation type="submission" date="2017-07" db="EMBL/GenBank/DDBJ databases">
        <title>Leptospira spp. isolated from tropical soils.</title>
        <authorList>
            <person name="Thibeaux R."/>
            <person name="Iraola G."/>
            <person name="Ferres I."/>
            <person name="Bierque E."/>
            <person name="Girault D."/>
            <person name="Soupe-Gilbert M.-E."/>
            <person name="Picardeau M."/>
            <person name="Goarant C."/>
        </authorList>
    </citation>
    <scope>NUCLEOTIDE SEQUENCE [LARGE SCALE GENOMIC DNA]</scope>
    <source>
        <strain evidence="1 2">FH2-C-A2</strain>
    </source>
</reference>
<dbReference type="RefSeq" id="WP_100757888.1">
    <property type="nucleotide sequence ID" value="NZ_NPDT01000001.1"/>
</dbReference>
<accession>A0A2M9ZG33</accession>
<proteinExistence type="predicted"/>
<sequence>MEAGDLFGDSEKISPYLTKNSVAFIPKEPPILSLKGVTLTPVCICPECGADNKTPWSKARGRLRDWAAFLEEVQEIICTNESCTRRFVHAYFFEFPLGIAILNKSAVLKQMLIWFETESGQPVSMGSEDDDMELLWDPFFESIPDWADHIPLSLFTNILIYTPPEDLEGVLLGRRGTPLFGGIRCREGA</sequence>
<dbReference type="Proteomes" id="UP000231912">
    <property type="component" value="Unassembled WGS sequence"/>
</dbReference>
<evidence type="ECO:0000313" key="2">
    <source>
        <dbReference type="Proteomes" id="UP000231912"/>
    </source>
</evidence>
<protein>
    <submittedName>
        <fullName evidence="1">Uncharacterized protein</fullName>
    </submittedName>
</protein>